<feature type="compositionally biased region" description="Basic residues" evidence="1">
    <location>
        <begin position="82"/>
        <end position="92"/>
    </location>
</feature>
<evidence type="ECO:0000313" key="3">
    <source>
        <dbReference type="Proteomes" id="UP000314294"/>
    </source>
</evidence>
<dbReference type="Proteomes" id="UP000314294">
    <property type="component" value="Unassembled WGS sequence"/>
</dbReference>
<feature type="compositionally biased region" description="Polar residues" evidence="1">
    <location>
        <begin position="14"/>
        <end position="26"/>
    </location>
</feature>
<feature type="region of interest" description="Disordered" evidence="1">
    <location>
        <begin position="1"/>
        <end position="98"/>
    </location>
</feature>
<name>A0A4Z2FQE2_9TELE</name>
<evidence type="ECO:0000313" key="2">
    <source>
        <dbReference type="EMBL" id="TNN43447.1"/>
    </source>
</evidence>
<keyword evidence="3" id="KW-1185">Reference proteome</keyword>
<dbReference type="AlphaFoldDB" id="A0A4Z2FQE2"/>
<comment type="caution">
    <text evidence="2">The sequence shown here is derived from an EMBL/GenBank/DDBJ whole genome shotgun (WGS) entry which is preliminary data.</text>
</comment>
<evidence type="ECO:0000256" key="1">
    <source>
        <dbReference type="SAM" id="MobiDB-lite"/>
    </source>
</evidence>
<organism evidence="2 3">
    <name type="scientific">Liparis tanakae</name>
    <name type="common">Tanaka's snailfish</name>
    <dbReference type="NCBI Taxonomy" id="230148"/>
    <lineage>
        <taxon>Eukaryota</taxon>
        <taxon>Metazoa</taxon>
        <taxon>Chordata</taxon>
        <taxon>Craniata</taxon>
        <taxon>Vertebrata</taxon>
        <taxon>Euteleostomi</taxon>
        <taxon>Actinopterygii</taxon>
        <taxon>Neopterygii</taxon>
        <taxon>Teleostei</taxon>
        <taxon>Neoteleostei</taxon>
        <taxon>Acanthomorphata</taxon>
        <taxon>Eupercaria</taxon>
        <taxon>Perciformes</taxon>
        <taxon>Cottioidei</taxon>
        <taxon>Cottales</taxon>
        <taxon>Liparidae</taxon>
        <taxon>Liparis</taxon>
    </lineage>
</organism>
<feature type="compositionally biased region" description="Basic and acidic residues" evidence="1">
    <location>
        <begin position="1"/>
        <end position="11"/>
    </location>
</feature>
<dbReference type="EMBL" id="SRLO01000965">
    <property type="protein sequence ID" value="TNN43447.1"/>
    <property type="molecule type" value="Genomic_DNA"/>
</dbReference>
<protein>
    <submittedName>
        <fullName evidence="2">Uncharacterized protein</fullName>
    </submittedName>
</protein>
<sequence length="115" mass="12739">MEAREANKAEPKSSAASVFTSNQHQGHATRSRQKVTSQGHATRSRHKVTPQGHDTRSRQKVTTQGHDTRPRHKVTPEGHDTRSRHKVRHKRTGPNVEAGRIRAAGLSLRTTALGC</sequence>
<proteinExistence type="predicted"/>
<gene>
    <name evidence="2" type="ORF">EYF80_046376</name>
</gene>
<reference evidence="2 3" key="1">
    <citation type="submission" date="2019-03" db="EMBL/GenBank/DDBJ databases">
        <title>First draft genome of Liparis tanakae, snailfish: a comprehensive survey of snailfish specific genes.</title>
        <authorList>
            <person name="Kim W."/>
            <person name="Song I."/>
            <person name="Jeong J.-H."/>
            <person name="Kim D."/>
            <person name="Kim S."/>
            <person name="Ryu S."/>
            <person name="Song J.Y."/>
            <person name="Lee S.K."/>
        </authorList>
    </citation>
    <scope>NUCLEOTIDE SEQUENCE [LARGE SCALE GENOMIC DNA]</scope>
    <source>
        <tissue evidence="2">Muscle</tissue>
    </source>
</reference>
<accession>A0A4Z2FQE2</accession>